<dbReference type="Proteomes" id="UP000198312">
    <property type="component" value="Chromosome"/>
</dbReference>
<feature type="region of interest" description="Disordered" evidence="1">
    <location>
        <begin position="45"/>
        <end position="78"/>
    </location>
</feature>
<feature type="region of interest" description="Disordered" evidence="1">
    <location>
        <begin position="142"/>
        <end position="168"/>
    </location>
</feature>
<evidence type="ECO:0000313" key="3">
    <source>
        <dbReference type="EMBL" id="ASK63740.1"/>
    </source>
</evidence>
<name>A0A220U6M3_9BACI</name>
<feature type="chain" id="PRO_5038620812" description="Sporulation protein" evidence="2">
    <location>
        <begin position="23"/>
        <end position="227"/>
    </location>
</feature>
<dbReference type="OrthoDB" id="2820739at2"/>
<evidence type="ECO:0000313" key="4">
    <source>
        <dbReference type="Proteomes" id="UP000198312"/>
    </source>
</evidence>
<reference evidence="3 4" key="1">
    <citation type="submission" date="2017-07" db="EMBL/GenBank/DDBJ databases">
        <title>Virgibacillus sp. LM2416.</title>
        <authorList>
            <person name="Tak E.J."/>
            <person name="Bae J.-W."/>
        </authorList>
    </citation>
    <scope>NUCLEOTIDE SEQUENCE [LARGE SCALE GENOMIC DNA]</scope>
    <source>
        <strain evidence="3 4">LM2416</strain>
    </source>
</reference>
<gene>
    <name evidence="3" type="ORF">CFK37_17035</name>
</gene>
<accession>A0A220U6M3</accession>
<keyword evidence="2" id="KW-0732">Signal</keyword>
<evidence type="ECO:0008006" key="5">
    <source>
        <dbReference type="Google" id="ProtNLM"/>
    </source>
</evidence>
<keyword evidence="4" id="KW-1185">Reference proteome</keyword>
<feature type="signal peptide" evidence="2">
    <location>
        <begin position="1"/>
        <end position="22"/>
    </location>
</feature>
<evidence type="ECO:0000256" key="2">
    <source>
        <dbReference type="SAM" id="SignalP"/>
    </source>
</evidence>
<sequence length="227" mass="24423">MKTIWKTIMIFFVFSLAILLSACNGNGQDEALRTNDANDGANINNVSHDSDLNDPSVIPSENGDKTDTTNKNGTSYDGMGNDTYGSIGSSGIHEGGLSSFLESKLKGVGITGVKVFAIDDSVVLARKDKQTTSHEYDNLQNDVLSGTEGMSGKGEPKGVNDSKNKSHDNLDQAKEKMNKMFNGNVKILTVTDPKAIDLINSIKENIKAVSYQAAADDLLKLLKMTKE</sequence>
<dbReference type="PROSITE" id="PS51257">
    <property type="entry name" value="PROKAR_LIPOPROTEIN"/>
    <property type="match status" value="1"/>
</dbReference>
<evidence type="ECO:0000256" key="1">
    <source>
        <dbReference type="SAM" id="MobiDB-lite"/>
    </source>
</evidence>
<dbReference type="KEGG" id="vil:CFK37_17035"/>
<protein>
    <recommendedName>
        <fullName evidence="5">Sporulation protein</fullName>
    </recommendedName>
</protein>
<dbReference type="RefSeq" id="WP_089062999.1">
    <property type="nucleotide sequence ID" value="NZ_CP022315.1"/>
</dbReference>
<proteinExistence type="predicted"/>
<feature type="compositionally biased region" description="Basic and acidic residues" evidence="1">
    <location>
        <begin position="154"/>
        <end position="168"/>
    </location>
</feature>
<dbReference type="EMBL" id="CP022315">
    <property type="protein sequence ID" value="ASK63740.1"/>
    <property type="molecule type" value="Genomic_DNA"/>
</dbReference>
<dbReference type="AlphaFoldDB" id="A0A220U6M3"/>
<organism evidence="3 4">
    <name type="scientific">Virgibacillus phasianinus</name>
    <dbReference type="NCBI Taxonomy" id="2017483"/>
    <lineage>
        <taxon>Bacteria</taxon>
        <taxon>Bacillati</taxon>
        <taxon>Bacillota</taxon>
        <taxon>Bacilli</taxon>
        <taxon>Bacillales</taxon>
        <taxon>Bacillaceae</taxon>
        <taxon>Virgibacillus</taxon>
    </lineage>
</organism>